<evidence type="ECO:0000313" key="7">
    <source>
        <dbReference type="EMBL" id="SGZ09326.1"/>
    </source>
</evidence>
<evidence type="ECO:0000256" key="4">
    <source>
        <dbReference type="ARBA" id="ARBA00022840"/>
    </source>
</evidence>
<dbReference type="GO" id="GO:0005524">
    <property type="term" value="F:ATP binding"/>
    <property type="evidence" value="ECO:0007669"/>
    <property type="project" value="UniProtKB-KW"/>
</dbReference>
<dbReference type="RefSeq" id="WP_045110846.1">
    <property type="nucleotide sequence ID" value="NZ_CAWQZC010000009.1"/>
</dbReference>
<accession>A0A090IK67</accession>
<dbReference type="PROSITE" id="PS00211">
    <property type="entry name" value="ABC_TRANSPORTER_1"/>
    <property type="match status" value="1"/>
</dbReference>
<keyword evidence="3" id="KW-0547">Nucleotide-binding</keyword>
<feature type="domain" description="ABC transporter" evidence="5">
    <location>
        <begin position="3"/>
        <end position="238"/>
    </location>
</feature>
<keyword evidence="4" id="KW-0067">ATP-binding</keyword>
<evidence type="ECO:0000313" key="9">
    <source>
        <dbReference type="Proteomes" id="UP000183794"/>
    </source>
</evidence>
<dbReference type="InterPro" id="IPR017871">
    <property type="entry name" value="ABC_transporter-like_CS"/>
</dbReference>
<dbReference type="Pfam" id="PF00005">
    <property type="entry name" value="ABC_tran"/>
    <property type="match status" value="1"/>
</dbReference>
<gene>
    <name evidence="6" type="ORF">MT2528_4240</name>
    <name evidence="7" type="ORF">NVI5450_3439</name>
</gene>
<evidence type="ECO:0000259" key="5">
    <source>
        <dbReference type="PROSITE" id="PS50893"/>
    </source>
</evidence>
<dbReference type="EMBL" id="FPLD01000096">
    <property type="protein sequence ID" value="SGZ09326.1"/>
    <property type="molecule type" value="Genomic_DNA"/>
</dbReference>
<evidence type="ECO:0000256" key="1">
    <source>
        <dbReference type="ARBA" id="ARBA00005417"/>
    </source>
</evidence>
<dbReference type="SUPFAM" id="SSF52540">
    <property type="entry name" value="P-loop containing nucleoside triphosphate hydrolases"/>
    <property type="match status" value="1"/>
</dbReference>
<dbReference type="PROSITE" id="PS50893">
    <property type="entry name" value="ABC_TRANSPORTER_2"/>
    <property type="match status" value="1"/>
</dbReference>
<dbReference type="SMART" id="SM00382">
    <property type="entry name" value="AAA"/>
    <property type="match status" value="1"/>
</dbReference>
<keyword evidence="8" id="KW-1185">Reference proteome</keyword>
<dbReference type="InterPro" id="IPR003439">
    <property type="entry name" value="ABC_transporter-like_ATP-bd"/>
</dbReference>
<evidence type="ECO:0000313" key="8">
    <source>
        <dbReference type="Proteomes" id="UP000182660"/>
    </source>
</evidence>
<dbReference type="FunFam" id="3.40.50.300:FF:000134">
    <property type="entry name" value="Iron-enterobactin ABC transporter ATP-binding protein"/>
    <property type="match status" value="1"/>
</dbReference>
<dbReference type="EMBL" id="FPLJ01000113">
    <property type="protein sequence ID" value="SGZ01533.1"/>
    <property type="molecule type" value="Genomic_DNA"/>
</dbReference>
<organism evidence="7 9">
    <name type="scientific">Moritella viscosa</name>
    <dbReference type="NCBI Taxonomy" id="80854"/>
    <lineage>
        <taxon>Bacteria</taxon>
        <taxon>Pseudomonadati</taxon>
        <taxon>Pseudomonadota</taxon>
        <taxon>Gammaproteobacteria</taxon>
        <taxon>Alteromonadales</taxon>
        <taxon>Moritellaceae</taxon>
        <taxon>Moritella</taxon>
    </lineage>
</organism>
<proteinExistence type="inferred from homology"/>
<dbReference type="Proteomes" id="UP000182660">
    <property type="component" value="Unassembled WGS sequence"/>
</dbReference>
<dbReference type="STRING" id="80854.MVIS_2720"/>
<dbReference type="GeneID" id="61297936"/>
<dbReference type="InterPro" id="IPR003593">
    <property type="entry name" value="AAA+_ATPase"/>
</dbReference>
<dbReference type="Proteomes" id="UP000183794">
    <property type="component" value="Unassembled WGS sequence"/>
</dbReference>
<reference evidence="6 8" key="2">
    <citation type="submission" date="2016-11" db="EMBL/GenBank/DDBJ databases">
        <authorList>
            <person name="Klemetsen T."/>
        </authorList>
    </citation>
    <scope>NUCLEOTIDE SEQUENCE [LARGE SCALE GENOMIC DNA]</scope>
    <source>
        <strain evidence="6">MT 2528</strain>
    </source>
</reference>
<name>A0A090IK67_9GAMM</name>
<dbReference type="PANTHER" id="PTHR42794">
    <property type="entry name" value="HEMIN IMPORT ATP-BINDING PROTEIN HMUV"/>
    <property type="match status" value="1"/>
</dbReference>
<dbReference type="OrthoDB" id="5292475at2"/>
<protein>
    <recommendedName>
        <fullName evidence="5">ABC transporter domain-containing protein</fullName>
    </recommendedName>
</protein>
<evidence type="ECO:0000256" key="2">
    <source>
        <dbReference type="ARBA" id="ARBA00022448"/>
    </source>
</evidence>
<dbReference type="PANTHER" id="PTHR42794:SF2">
    <property type="entry name" value="ABC TRANSPORTER ATP-BINDING PROTEIN"/>
    <property type="match status" value="1"/>
</dbReference>
<evidence type="ECO:0000256" key="3">
    <source>
        <dbReference type="ARBA" id="ARBA00022741"/>
    </source>
</evidence>
<dbReference type="PATRIC" id="fig|80854.5.peg.2891"/>
<dbReference type="InterPro" id="IPR027417">
    <property type="entry name" value="P-loop_NTPase"/>
</dbReference>
<dbReference type="AlphaFoldDB" id="A0A090IK67"/>
<dbReference type="Gene3D" id="3.40.50.300">
    <property type="entry name" value="P-loop containing nucleotide triphosphate hydrolases"/>
    <property type="match status" value="1"/>
</dbReference>
<sequence>MSLVLNNLSVSYGSNEVLKNASIESLNTGSFTCLLGPNAAGKSTLFKAIAGLVKPSSGSIFLNDVDVSTLSRKERAKKIAYLPQSFHSNVSLTAFESILLSLKHQSSWRVKQADLLQVSAILEQLSISALADRDICDLSGGQQQMVAMARILVRSPEVILLDEPTSALDLHYQLSILSTVKELTIANKIITVAALHDLNLAAKFCDQLALLSDGRIKTQGEPEDVLGLSVLAEAYKVTTSLESTSNGYLYVDAQLAG</sequence>
<keyword evidence="2" id="KW-0813">Transport</keyword>
<dbReference type="KEGG" id="mvs:MVIS_2720"/>
<dbReference type="HOGENOM" id="CLU_000604_1_11_6"/>
<dbReference type="CDD" id="cd03214">
    <property type="entry name" value="ABC_Iron-Siderophores_B12_Hemin"/>
    <property type="match status" value="1"/>
</dbReference>
<reference evidence="7 9" key="1">
    <citation type="submission" date="2016-11" db="EMBL/GenBank/DDBJ databases">
        <authorList>
            <person name="Jaros S."/>
            <person name="Januszkiewicz K."/>
            <person name="Wedrychowicz H."/>
        </authorList>
    </citation>
    <scope>NUCLEOTIDE SEQUENCE [LARGE SCALE GENOMIC DNA]</scope>
    <source>
        <strain evidence="7">NVI 5450</strain>
    </source>
</reference>
<comment type="similarity">
    <text evidence="1">Belongs to the ABC transporter superfamily.</text>
</comment>
<dbReference type="GO" id="GO:0016887">
    <property type="term" value="F:ATP hydrolysis activity"/>
    <property type="evidence" value="ECO:0007669"/>
    <property type="project" value="InterPro"/>
</dbReference>
<evidence type="ECO:0000313" key="6">
    <source>
        <dbReference type="EMBL" id="SGZ01533.1"/>
    </source>
</evidence>